<dbReference type="SUPFAM" id="SSF53850">
    <property type="entry name" value="Periplasmic binding protein-like II"/>
    <property type="match status" value="1"/>
</dbReference>
<feature type="chain" id="PRO_5039059899" evidence="1">
    <location>
        <begin position="28"/>
        <end position="459"/>
    </location>
</feature>
<accession>A0A4U6QP81</accession>
<dbReference type="EMBL" id="SZZH01000001">
    <property type="protein sequence ID" value="TKV62018.1"/>
    <property type="molecule type" value="Genomic_DNA"/>
</dbReference>
<dbReference type="InterPro" id="IPR006059">
    <property type="entry name" value="SBP"/>
</dbReference>
<evidence type="ECO:0000256" key="1">
    <source>
        <dbReference type="SAM" id="SignalP"/>
    </source>
</evidence>
<protein>
    <submittedName>
        <fullName evidence="2">Extracellular solute-binding protein</fullName>
    </submittedName>
</protein>
<name>A0A4U6QP81_9ACTN</name>
<dbReference type="PANTHER" id="PTHR43649:SF14">
    <property type="entry name" value="BLR3389 PROTEIN"/>
    <property type="match status" value="1"/>
</dbReference>
<dbReference type="OrthoDB" id="3495561at2"/>
<dbReference type="AlphaFoldDB" id="A0A4U6QP81"/>
<dbReference type="PROSITE" id="PS51257">
    <property type="entry name" value="PROKAR_LIPOPROTEIN"/>
    <property type="match status" value="1"/>
</dbReference>
<gene>
    <name evidence="2" type="ORF">FDO65_10985</name>
</gene>
<comment type="caution">
    <text evidence="2">The sequence shown here is derived from an EMBL/GenBank/DDBJ whole genome shotgun (WGS) entry which is preliminary data.</text>
</comment>
<dbReference type="Proteomes" id="UP000306985">
    <property type="component" value="Unassembled WGS sequence"/>
</dbReference>
<keyword evidence="3" id="KW-1185">Reference proteome</keyword>
<reference evidence="2 3" key="1">
    <citation type="submission" date="2019-05" db="EMBL/GenBank/DDBJ databases">
        <title>Nakamurella sp. N5BH11, whole genome shotgun sequence.</title>
        <authorList>
            <person name="Tuo L."/>
        </authorList>
    </citation>
    <scope>NUCLEOTIDE SEQUENCE [LARGE SCALE GENOMIC DNA]</scope>
    <source>
        <strain evidence="2 3">N5BH11</strain>
    </source>
</reference>
<organism evidence="2 3">
    <name type="scientific">Nakamurella flava</name>
    <dbReference type="NCBI Taxonomy" id="2576308"/>
    <lineage>
        <taxon>Bacteria</taxon>
        <taxon>Bacillati</taxon>
        <taxon>Actinomycetota</taxon>
        <taxon>Actinomycetes</taxon>
        <taxon>Nakamurellales</taxon>
        <taxon>Nakamurellaceae</taxon>
        <taxon>Nakamurella</taxon>
    </lineage>
</organism>
<feature type="signal peptide" evidence="1">
    <location>
        <begin position="1"/>
        <end position="27"/>
    </location>
</feature>
<dbReference type="PANTHER" id="PTHR43649">
    <property type="entry name" value="ARABINOSE-BINDING PROTEIN-RELATED"/>
    <property type="match status" value="1"/>
</dbReference>
<sequence length="459" mass="49112">MKTARKLMATKVLSLGIALGVAASLTACGSSDSASGGDAKTIKVAYQTTATFDQMQTLMETTKKQFEAANPGVTVELQPVQAEGADYYTKLALMNKSSETAPDVQYEDTFKIQSDAAAGYLLPLDDKLAGWDDWKLYADGAKQAGQGPDGKTYGVSLGTDTRGIWYNKDLFAQAGIAVPWQPKTWADVMTAAKTVKEKLPDVIPLNMYSGKTAGEAASMQTFEMLMSGTPDWLYDYDTKKWVTGSQGFKDSLQFVSDVYQGGVGPSLQQALDPNIFTNVTAEWLPKGKLAMALDGSWQSAAWVDGGTAPWPQWDQTLGLAAMPTQNGQAPGSTSMSGGWTLALGKNTANPDLAFKFLTTAMTKENALSYDIDNSQIAVRSDVAADPSYTKANPSFEFFSQLVDVTHFRPATEDYSQISNAIQVAMEAVMTGQSSVSDAAAAYDQAVIKIVGQDKTQAAS</sequence>
<evidence type="ECO:0000313" key="2">
    <source>
        <dbReference type="EMBL" id="TKV62018.1"/>
    </source>
</evidence>
<keyword evidence="1" id="KW-0732">Signal</keyword>
<proteinExistence type="predicted"/>
<evidence type="ECO:0000313" key="3">
    <source>
        <dbReference type="Proteomes" id="UP000306985"/>
    </source>
</evidence>
<dbReference type="RefSeq" id="WP_137449323.1">
    <property type="nucleotide sequence ID" value="NZ_SZZH01000001.1"/>
</dbReference>
<dbReference type="Pfam" id="PF01547">
    <property type="entry name" value="SBP_bac_1"/>
    <property type="match status" value="1"/>
</dbReference>
<dbReference type="Gene3D" id="3.40.190.10">
    <property type="entry name" value="Periplasmic binding protein-like II"/>
    <property type="match status" value="2"/>
</dbReference>
<dbReference type="InterPro" id="IPR050490">
    <property type="entry name" value="Bact_solute-bd_prot1"/>
</dbReference>